<keyword evidence="3" id="KW-1185">Reference proteome</keyword>
<dbReference type="EMBL" id="FNKH01000002">
    <property type="protein sequence ID" value="SDR15833.1"/>
    <property type="molecule type" value="Genomic_DNA"/>
</dbReference>
<evidence type="ECO:0000259" key="1">
    <source>
        <dbReference type="Pfam" id="PF12680"/>
    </source>
</evidence>
<dbReference type="Proteomes" id="UP000181917">
    <property type="component" value="Unassembled WGS sequence"/>
</dbReference>
<dbReference type="Gene3D" id="3.10.450.50">
    <property type="match status" value="1"/>
</dbReference>
<reference evidence="2 3" key="1">
    <citation type="submission" date="2016-10" db="EMBL/GenBank/DDBJ databases">
        <authorList>
            <person name="de Groot N.N."/>
        </authorList>
    </citation>
    <scope>NUCLEOTIDE SEQUENCE [LARGE SCALE GENOMIC DNA]</scope>
    <source>
        <strain evidence="2 3">DSM 20117</strain>
    </source>
</reference>
<feature type="domain" description="SnoaL-like" evidence="1">
    <location>
        <begin position="11"/>
        <end position="92"/>
    </location>
</feature>
<evidence type="ECO:0000313" key="3">
    <source>
        <dbReference type="Proteomes" id="UP000181917"/>
    </source>
</evidence>
<dbReference type="InterPro" id="IPR037401">
    <property type="entry name" value="SnoaL-like"/>
</dbReference>
<dbReference type="OrthoDB" id="8526151at2"/>
<dbReference type="AlphaFoldDB" id="A0A1H1GRZ1"/>
<dbReference type="SUPFAM" id="SSF54427">
    <property type="entry name" value="NTF2-like"/>
    <property type="match status" value="1"/>
</dbReference>
<dbReference type="KEGG" id="acry:AC20117_18050"/>
<name>A0A1H1GRZ1_9MICC</name>
<dbReference type="Pfam" id="PF12680">
    <property type="entry name" value="SnoaL_2"/>
    <property type="match status" value="1"/>
</dbReference>
<gene>
    <name evidence="2" type="ORF">SAMN04489742_4265</name>
</gene>
<dbReference type="RefSeq" id="WP_074702486.1">
    <property type="nucleotide sequence ID" value="NZ_CP018863.1"/>
</dbReference>
<organism evidence="2 3">
    <name type="scientific">Crystallibacter crystallopoietes</name>
    <dbReference type="NCBI Taxonomy" id="37928"/>
    <lineage>
        <taxon>Bacteria</taxon>
        <taxon>Bacillati</taxon>
        <taxon>Actinomycetota</taxon>
        <taxon>Actinomycetes</taxon>
        <taxon>Micrococcales</taxon>
        <taxon>Micrococcaceae</taxon>
        <taxon>Crystallibacter</taxon>
    </lineage>
</organism>
<accession>A0A1H1GRZ1</accession>
<dbReference type="InterPro" id="IPR032710">
    <property type="entry name" value="NTF2-like_dom_sf"/>
</dbReference>
<sequence length="119" mass="13729">MSGNLEAWIAGYRRAWESNQPDDIRALFTHDAEYRTDPWAVPWRGHEEIVAGWLEKKDAPGTTTFEWSQLVSTPDVAIIQGTTVYRDGPTYSNLWVIRLTPDGLAREFTEWWMDQSNPS</sequence>
<dbReference type="STRING" id="37928.SAMN04489742_4265"/>
<evidence type="ECO:0000313" key="2">
    <source>
        <dbReference type="EMBL" id="SDR15833.1"/>
    </source>
</evidence>
<proteinExistence type="predicted"/>
<protein>
    <submittedName>
        <fullName evidence="2">SnoaL-like domain-containing protein</fullName>
    </submittedName>
</protein>